<keyword evidence="8" id="KW-1185">Reference proteome</keyword>
<evidence type="ECO:0000256" key="3">
    <source>
        <dbReference type="ARBA" id="ARBA00022679"/>
    </source>
</evidence>
<evidence type="ECO:0000256" key="4">
    <source>
        <dbReference type="ARBA" id="ARBA00023027"/>
    </source>
</evidence>
<dbReference type="Gene3D" id="3.30.720.50">
    <property type="match status" value="1"/>
</dbReference>
<keyword evidence="3" id="KW-0808">Transferase</keyword>
<dbReference type="PANTHER" id="PTHR14453">
    <property type="entry name" value="PARP/ZINC FINGER CCCH TYPE DOMAIN CONTAINING PROTEIN"/>
    <property type="match status" value="1"/>
</dbReference>
<sequence>MDGIEPVVFSLCAEDKRSVDKTKAWLQQLIDSEQAEKVIREECISELEEAEMQKISDLQKKFQVSVIYKPPDPSIRIVGLTRDVLTVSGEIETIINRLKDRKSKERAAELTGNLVEWRYDNGGSMIPFDKMTNLELEEAKNDNKVQIPIQIQGHQYTVSVQAETATDKYGNQIRIQRGLKHDGDFHSLPSN</sequence>
<accession>A0ABN9GMZ9</accession>
<protein>
    <recommendedName>
        <fullName evidence="6">WWE domain-containing protein</fullName>
    </recommendedName>
</protein>
<name>A0ABN9GMZ9_9NEOB</name>
<gene>
    <name evidence="7" type="ORF">SPARVUS_LOCUS14461575</name>
</gene>
<dbReference type="Pfam" id="PF23254">
    <property type="entry name" value="KH_PARP14_8"/>
    <property type="match status" value="1"/>
</dbReference>
<dbReference type="Pfam" id="PF22005">
    <property type="entry name" value="WWE_1"/>
    <property type="match status" value="1"/>
</dbReference>
<dbReference type="InterPro" id="IPR037197">
    <property type="entry name" value="WWE_dom_sf"/>
</dbReference>
<evidence type="ECO:0000256" key="2">
    <source>
        <dbReference type="ARBA" id="ARBA00022676"/>
    </source>
</evidence>
<proteinExistence type="predicted"/>
<keyword evidence="5" id="KW-0539">Nucleus</keyword>
<organism evidence="7 8">
    <name type="scientific">Staurois parvus</name>
    <dbReference type="NCBI Taxonomy" id="386267"/>
    <lineage>
        <taxon>Eukaryota</taxon>
        <taxon>Metazoa</taxon>
        <taxon>Chordata</taxon>
        <taxon>Craniata</taxon>
        <taxon>Vertebrata</taxon>
        <taxon>Euteleostomi</taxon>
        <taxon>Amphibia</taxon>
        <taxon>Batrachia</taxon>
        <taxon>Anura</taxon>
        <taxon>Neobatrachia</taxon>
        <taxon>Ranoidea</taxon>
        <taxon>Ranidae</taxon>
        <taxon>Staurois</taxon>
    </lineage>
</organism>
<feature type="non-terminal residue" evidence="7">
    <location>
        <position position="191"/>
    </location>
</feature>
<keyword evidence="4" id="KW-0520">NAD</keyword>
<evidence type="ECO:0000256" key="1">
    <source>
        <dbReference type="ARBA" id="ARBA00004123"/>
    </source>
</evidence>
<dbReference type="InterPro" id="IPR052056">
    <property type="entry name" value="Mono-ARTD/PARP"/>
</dbReference>
<evidence type="ECO:0000313" key="7">
    <source>
        <dbReference type="EMBL" id="CAI9610828.1"/>
    </source>
</evidence>
<reference evidence="7" key="1">
    <citation type="submission" date="2023-05" db="EMBL/GenBank/DDBJ databases">
        <authorList>
            <person name="Stuckert A."/>
        </authorList>
    </citation>
    <scope>NUCLEOTIDE SEQUENCE</scope>
</reference>
<keyword evidence="2" id="KW-0328">Glycosyltransferase</keyword>
<evidence type="ECO:0000259" key="6">
    <source>
        <dbReference type="PROSITE" id="PS50918"/>
    </source>
</evidence>
<dbReference type="InterPro" id="IPR004170">
    <property type="entry name" value="WWE_dom"/>
</dbReference>
<evidence type="ECO:0000313" key="8">
    <source>
        <dbReference type="Proteomes" id="UP001162483"/>
    </source>
</evidence>
<dbReference type="Proteomes" id="UP001162483">
    <property type="component" value="Unassembled WGS sequence"/>
</dbReference>
<comment type="subcellular location">
    <subcellularLocation>
        <location evidence="1">Nucleus</location>
    </subcellularLocation>
</comment>
<dbReference type="InterPro" id="IPR054596">
    <property type="entry name" value="PARP14_WWE"/>
</dbReference>
<feature type="domain" description="WWE" evidence="6">
    <location>
        <begin position="103"/>
        <end position="181"/>
    </location>
</feature>
<dbReference type="PANTHER" id="PTHR14453:SF89">
    <property type="entry name" value="PROTEIN MONO-ADP-RIBOSYLTRANSFERASE PARP14"/>
    <property type="match status" value="1"/>
</dbReference>
<dbReference type="EMBL" id="CATNWA010019032">
    <property type="protein sequence ID" value="CAI9610828.1"/>
    <property type="molecule type" value="Genomic_DNA"/>
</dbReference>
<evidence type="ECO:0000256" key="5">
    <source>
        <dbReference type="ARBA" id="ARBA00023242"/>
    </source>
</evidence>
<dbReference type="PROSITE" id="PS50918">
    <property type="entry name" value="WWE"/>
    <property type="match status" value="1"/>
</dbReference>
<dbReference type="InterPro" id="IPR057049">
    <property type="entry name" value="PARP14_KH_8"/>
</dbReference>
<dbReference type="SUPFAM" id="SSF117839">
    <property type="entry name" value="WWE domain"/>
    <property type="match status" value="1"/>
</dbReference>
<comment type="caution">
    <text evidence="7">The sequence shown here is derived from an EMBL/GenBank/DDBJ whole genome shotgun (WGS) entry which is preliminary data.</text>
</comment>